<dbReference type="RefSeq" id="WP_089523965.1">
    <property type="nucleotide sequence ID" value="NZ_NMUQ01000001.1"/>
</dbReference>
<accession>A0A229P4K7</accession>
<dbReference type="NCBIfam" id="NF040570">
    <property type="entry name" value="guided_TnpB"/>
    <property type="match status" value="1"/>
</dbReference>
<evidence type="ECO:0000313" key="3">
    <source>
        <dbReference type="EMBL" id="OXM16884.1"/>
    </source>
</evidence>
<feature type="domain" description="Cas12f1-like TNB" evidence="2">
    <location>
        <begin position="296"/>
        <end position="362"/>
    </location>
</feature>
<dbReference type="InterPro" id="IPR010094">
    <property type="entry name" value="Transposase_put_N"/>
</dbReference>
<gene>
    <name evidence="3" type="ORF">CGZ75_09615</name>
</gene>
<protein>
    <submittedName>
        <fullName evidence="3">Transposase</fullName>
    </submittedName>
</protein>
<comment type="caution">
    <text evidence="3">The sequence shown here is derived from an EMBL/GenBank/DDBJ whole genome shotgun (WGS) entry which is preliminary data.</text>
</comment>
<reference evidence="3 4" key="1">
    <citation type="submission" date="2017-07" db="EMBL/GenBank/DDBJ databases">
        <title>Paenibacillus herberti R33 genome sequencing and assembly.</title>
        <authorList>
            <person name="Su W."/>
        </authorList>
    </citation>
    <scope>NUCLEOTIDE SEQUENCE [LARGE SCALE GENOMIC DNA]</scope>
    <source>
        <strain evidence="3 4">R33</strain>
    </source>
</reference>
<dbReference type="AlphaFoldDB" id="A0A229P4K7"/>
<dbReference type="NCBIfam" id="TIGR01766">
    <property type="entry name" value="IS200/IS605 family accessory protein TnpB-like domain"/>
    <property type="match status" value="1"/>
</dbReference>
<evidence type="ECO:0000313" key="4">
    <source>
        <dbReference type="Proteomes" id="UP000215145"/>
    </source>
</evidence>
<evidence type="ECO:0000256" key="1">
    <source>
        <dbReference type="ARBA" id="ARBA00023125"/>
    </source>
</evidence>
<dbReference type="Pfam" id="PF07282">
    <property type="entry name" value="Cas12f1-like_TNB"/>
    <property type="match status" value="1"/>
</dbReference>
<dbReference type="InterPro" id="IPR010095">
    <property type="entry name" value="Cas12f1-like_TNB"/>
</dbReference>
<dbReference type="PANTHER" id="PTHR30405">
    <property type="entry name" value="TRANSPOSASE"/>
    <property type="match status" value="1"/>
</dbReference>
<name>A0A229P4K7_9BACL</name>
<dbReference type="EMBL" id="NMUQ01000001">
    <property type="protein sequence ID" value="OXM16884.1"/>
    <property type="molecule type" value="Genomic_DNA"/>
</dbReference>
<organism evidence="3 4">
    <name type="scientific">Paenibacillus herberti</name>
    <dbReference type="NCBI Taxonomy" id="1619309"/>
    <lineage>
        <taxon>Bacteria</taxon>
        <taxon>Bacillati</taxon>
        <taxon>Bacillota</taxon>
        <taxon>Bacilli</taxon>
        <taxon>Bacillales</taxon>
        <taxon>Paenibacillaceae</taxon>
        <taxon>Paenibacillus</taxon>
    </lineage>
</organism>
<dbReference type="OrthoDB" id="4278026at2"/>
<dbReference type="PANTHER" id="PTHR30405:SF11">
    <property type="entry name" value="RNA-GUIDED DNA ENDONUCLEASE RV2885C-RELATED"/>
    <property type="match status" value="1"/>
</dbReference>
<evidence type="ECO:0000259" key="2">
    <source>
        <dbReference type="Pfam" id="PF07282"/>
    </source>
</evidence>
<dbReference type="GO" id="GO:0003677">
    <property type="term" value="F:DNA binding"/>
    <property type="evidence" value="ECO:0007669"/>
    <property type="project" value="UniProtKB-KW"/>
</dbReference>
<dbReference type="NCBIfam" id="TIGR01765">
    <property type="entry name" value="tspaseT_teng_N"/>
    <property type="match status" value="1"/>
</dbReference>
<sequence length="377" mass="42814">MLITTKIKLMLEQEHHDKLLETMKQYNAACNYISGFAFEQSQYNRIKLQKLVYYDVRDKFHLSSQMTILAVRKVADAYIAGKAKKKKEYKKPKSKKNVEKTLISFRETGAMSYDARTLSFTGLELASILTLDGRIKVPMKISPYHQGVMQGKNIRGQADLIWHDGVFYLLLVVELPENEPYIPIDALGVDLGIKNIAADSMGESHSGDAVNAVRHRNAKLRAKLQAKGTKSAKRLLARRRRKEARFSRDVNHCISKHMVEKAKRHRSLLALEDLTGIRERITVRKAQRRNQHAWAFAQLRSYIEYKALIAGVPVVLVDPRNTSRECPQCGHIAKENRKTRDWFCCQACEYAAPADNVAALNIRSRALVSVPNVGVAI</sequence>
<dbReference type="Proteomes" id="UP000215145">
    <property type="component" value="Unassembled WGS sequence"/>
</dbReference>
<dbReference type="InterPro" id="IPR051399">
    <property type="entry name" value="RNA-guided_DNA_endo/Transpos"/>
</dbReference>
<proteinExistence type="predicted"/>
<keyword evidence="4" id="KW-1185">Reference proteome</keyword>
<keyword evidence="1" id="KW-0238">DNA-binding</keyword>